<dbReference type="RefSeq" id="XP_018290252.1">
    <property type="nucleotide sequence ID" value="XM_018443538.1"/>
</dbReference>
<evidence type="ECO:0000313" key="6">
    <source>
        <dbReference type="EMBL" id="OAD72212.1"/>
    </source>
</evidence>
<evidence type="ECO:0000256" key="4">
    <source>
        <dbReference type="SAM" id="Phobius"/>
    </source>
</evidence>
<dbReference type="InterPro" id="IPR036028">
    <property type="entry name" value="SH3-like_dom_sf"/>
</dbReference>
<dbReference type="GO" id="GO:1902929">
    <property type="term" value="C:plasma membrane of growing cell tip"/>
    <property type="evidence" value="ECO:0007669"/>
    <property type="project" value="TreeGrafter"/>
</dbReference>
<protein>
    <recommendedName>
        <fullName evidence="5">SH3 domain-containing protein</fullName>
    </recommendedName>
</protein>
<evidence type="ECO:0000256" key="1">
    <source>
        <dbReference type="ARBA" id="ARBA00022443"/>
    </source>
</evidence>
<gene>
    <name evidence="6" type="ORF">PHYBLDRAFT_80016</name>
</gene>
<feature type="domain" description="SH3" evidence="5">
    <location>
        <begin position="1296"/>
        <end position="1360"/>
    </location>
</feature>
<dbReference type="PANTHER" id="PTHR31778">
    <property type="entry name" value="BUD SITE SELECTION PROTEIN RAX2"/>
    <property type="match status" value="1"/>
</dbReference>
<dbReference type="Pfam" id="PF20842">
    <property type="entry name" value="Rax2_2"/>
    <property type="match status" value="1"/>
</dbReference>
<evidence type="ECO:0000256" key="3">
    <source>
        <dbReference type="SAM" id="MobiDB-lite"/>
    </source>
</evidence>
<accession>A0A162TZA4</accession>
<dbReference type="InterPro" id="IPR048265">
    <property type="entry name" value="Rax2-like_third"/>
</dbReference>
<dbReference type="SUPFAM" id="SSF50044">
    <property type="entry name" value="SH3-domain"/>
    <property type="match status" value="1"/>
</dbReference>
<dbReference type="VEuPathDB" id="FungiDB:PHYBLDRAFT_80016"/>
<organism evidence="6 7">
    <name type="scientific">Phycomyces blakesleeanus (strain ATCC 8743b / DSM 1359 / FGSC 10004 / NBRC 33097 / NRRL 1555)</name>
    <dbReference type="NCBI Taxonomy" id="763407"/>
    <lineage>
        <taxon>Eukaryota</taxon>
        <taxon>Fungi</taxon>
        <taxon>Fungi incertae sedis</taxon>
        <taxon>Mucoromycota</taxon>
        <taxon>Mucoromycotina</taxon>
        <taxon>Mucoromycetes</taxon>
        <taxon>Mucorales</taxon>
        <taxon>Phycomycetaceae</taxon>
        <taxon>Phycomyces</taxon>
    </lineage>
</organism>
<keyword evidence="1 2" id="KW-0728">SH3 domain</keyword>
<dbReference type="Pfam" id="PF07653">
    <property type="entry name" value="SH3_2"/>
    <property type="match status" value="1"/>
</dbReference>
<dbReference type="FunCoup" id="A0A162TZA4">
    <property type="interactions" value="8"/>
</dbReference>
<feature type="compositionally biased region" description="Low complexity" evidence="3">
    <location>
        <begin position="1231"/>
        <end position="1243"/>
    </location>
</feature>
<dbReference type="InterPro" id="IPR011043">
    <property type="entry name" value="Gal_Oxase/kelch_b-propeller"/>
</dbReference>
<feature type="compositionally biased region" description="Pro residues" evidence="3">
    <location>
        <begin position="1244"/>
        <end position="1253"/>
    </location>
</feature>
<dbReference type="InterPro" id="IPR048266">
    <property type="entry name" value="Rax2-like_second"/>
</dbReference>
<keyword evidence="4" id="KW-1133">Transmembrane helix</keyword>
<sequence>MSPMNGLRTLNQPLCFGFFVFIFCFKPFGFDVLSLSFPLLSYFLYFHVMTRTTPGWFILMACLSQVIADPFVMPVINDDSLGFLGLAGDLAGLSVFKDTRQKEYTAPGLHSIISYQNQIYAWLASANGPITATCFLPPNSLYLAGQFTAINNTESRSIVHFDTGLQVLSNLGQGVDGVVHALHCDPAENLVYVGGEFKSPLTSIGATTAGGGANVAIWQTNQQVWMNVPWKGFNGPVYAIEPFVKRNSILFGGRFDATVDGQLYNPQALVYSVYPTAIRGGNSALSENYSDPSSVSCQSKSYGKPWLLQGGVPGYWEADFGHSVSPTVIRISNTHINGRGTRLFSVLALGSNTYFELSTIDPITHTNTTCTTSCILSNDTTIPFQDFTVLTPKVVSAVRINIDGWYGAGGGLSSVEIFQTDIAIYPSLGNTNTSACNSGLASSTLITGVWKEVYVFGYYQNVLTSTFPTSSGTTNVSVTYAPNIPVQGYYVVSMHTPGCIGSSSCGQRTQVDLVLQLTPQNTSTITIDQTNTEDKTTIIYSGQMVASGPSFQPTILLKLSGSATPAKDSTTSIVADSISFIMNATAPNLVSILEYSPGNHTANITAWQPLSQQLTIGSTVRTIDATSEKVWIGGSFLGPNGTQNIAVYDTLFGTMLPLAQNGLNGNVSTVLKVDSELLVGGYFNGTVAGLGLSHLARFDTSHQTWLSFDGGVDGPVEYILVSDNSSVLVSGAFNNLIGVGTNNSSLQRSVGNAMWNTVSHEWMQSTSLVVGQVSAIYNLDKSSLWIGDLRSAQTHRTDSAALGNSLAVYPLVDPHSSYNARAGAVWFTDQNRNQNQNQNQTNLNINLNINSTPFILLAGQSTGPNNSSEIVVYNGTAWTSLFSVSGNIISMVVFKDNLYFGGNFNNENNQTSFSVYDLKNNTFVDVGGIYNADGSPGLVETLYLHPNGESIIVGGDFIKAGSLDCGPVCSFNISNHKWDISGNGLKGHAYQLTSSTEGIVVAGDLTVGNQPTLVAQLPTDTTEWKSDLLASIAPSYIPTTLDWLSNVCTLLYRSDTMSAFIGSWNGHNYTDIGSLLGNLSDIHQLLYVPIASSPHEARYPAGTKNMLMAVGNLVIDPFGNSSAAFYDGVSWYPYILSARLDGRPGTINQLFSNVSCCNITESTQDHYLSTPAVILVSIAASLGLVFLIVAFGLLFLAWKRRRGNRDEPEPMPPWIPSNETTILPVPLSTSATSALPASSTPRTAPIPPVPPMPMSEQTGQAGPSNLSRAGFQNVGFGSLMAAAMATSPEIQAATENTPKLFYARHSFVAKENGELSFSVGDPVVVVDTADNIWWMGYKDDGSNHPIPGIFPSNYVVPSRPIS</sequence>
<dbReference type="GeneID" id="29004443"/>
<feature type="region of interest" description="Disordered" evidence="3">
    <location>
        <begin position="1231"/>
        <end position="1263"/>
    </location>
</feature>
<dbReference type="OrthoDB" id="2503993at2759"/>
<dbReference type="Pfam" id="PF12768">
    <property type="entry name" value="Rax2"/>
    <property type="match status" value="1"/>
</dbReference>
<keyword evidence="4" id="KW-0472">Membrane</keyword>
<dbReference type="InParanoid" id="A0A162TZA4"/>
<dbReference type="InterPro" id="IPR024982">
    <property type="entry name" value="Rax2-like_C"/>
</dbReference>
<dbReference type="EMBL" id="KV440984">
    <property type="protein sequence ID" value="OAD72212.1"/>
    <property type="molecule type" value="Genomic_DNA"/>
</dbReference>
<dbReference type="Proteomes" id="UP000077315">
    <property type="component" value="Unassembled WGS sequence"/>
</dbReference>
<dbReference type="SMART" id="SM00326">
    <property type="entry name" value="SH3"/>
    <property type="match status" value="1"/>
</dbReference>
<evidence type="ECO:0000256" key="2">
    <source>
        <dbReference type="PROSITE-ProRule" id="PRU00192"/>
    </source>
</evidence>
<keyword evidence="7" id="KW-1185">Reference proteome</keyword>
<evidence type="ECO:0000313" key="7">
    <source>
        <dbReference type="Proteomes" id="UP000077315"/>
    </source>
</evidence>
<dbReference type="PROSITE" id="PS50002">
    <property type="entry name" value="SH3"/>
    <property type="match status" value="1"/>
</dbReference>
<proteinExistence type="predicted"/>
<feature type="transmembrane region" description="Helical" evidence="4">
    <location>
        <begin position="1172"/>
        <end position="1198"/>
    </location>
</feature>
<keyword evidence="4" id="KW-0812">Transmembrane</keyword>
<feature type="transmembrane region" description="Helical" evidence="4">
    <location>
        <begin position="20"/>
        <end position="44"/>
    </location>
</feature>
<dbReference type="Gene3D" id="2.30.30.40">
    <property type="entry name" value="SH3 Domains"/>
    <property type="match status" value="1"/>
</dbReference>
<dbReference type="STRING" id="763407.A0A162TZA4"/>
<evidence type="ECO:0000259" key="5">
    <source>
        <dbReference type="PROSITE" id="PS50002"/>
    </source>
</evidence>
<dbReference type="SUPFAM" id="SSF50965">
    <property type="entry name" value="Galactose oxidase, central domain"/>
    <property type="match status" value="1"/>
</dbReference>
<name>A0A162TZA4_PHYB8</name>
<reference evidence="7" key="1">
    <citation type="submission" date="2015-06" db="EMBL/GenBank/DDBJ databases">
        <title>Expansion of signal transduction pathways in fungi by whole-genome duplication.</title>
        <authorList>
            <consortium name="DOE Joint Genome Institute"/>
            <person name="Corrochano L.M."/>
            <person name="Kuo A."/>
            <person name="Marcet-Houben M."/>
            <person name="Polaino S."/>
            <person name="Salamov A."/>
            <person name="Villalobos J.M."/>
            <person name="Alvarez M.I."/>
            <person name="Avalos J."/>
            <person name="Benito E.P."/>
            <person name="Benoit I."/>
            <person name="Burger G."/>
            <person name="Camino L.P."/>
            <person name="Canovas D."/>
            <person name="Cerda-Olmedo E."/>
            <person name="Cheng J.-F."/>
            <person name="Dominguez A."/>
            <person name="Elias M."/>
            <person name="Eslava A.P."/>
            <person name="Glaser F."/>
            <person name="Grimwood J."/>
            <person name="Gutierrez G."/>
            <person name="Heitman J."/>
            <person name="Henrissat B."/>
            <person name="Iturriaga E.A."/>
            <person name="Lang B.F."/>
            <person name="Lavin J.L."/>
            <person name="Lee S."/>
            <person name="Li W."/>
            <person name="Lindquist E."/>
            <person name="Lopez-Garcia S."/>
            <person name="Luque E.M."/>
            <person name="Marcos A.T."/>
            <person name="Martin J."/>
            <person name="McCluskey K."/>
            <person name="Medina H.R."/>
            <person name="Miralles-Duran A."/>
            <person name="Miyazaki A."/>
            <person name="Munoz-Torres E."/>
            <person name="Oguiza J.A."/>
            <person name="Ohm R."/>
            <person name="Olmedo M."/>
            <person name="Orejas M."/>
            <person name="Ortiz-Castellanos L."/>
            <person name="Pisabarro A.G."/>
            <person name="Rodriguez-Romero J."/>
            <person name="Ruiz-Herrera J."/>
            <person name="Ruiz-Vazquez R."/>
            <person name="Sanz C."/>
            <person name="Schackwitz W."/>
            <person name="Schmutz J."/>
            <person name="Shahriari M."/>
            <person name="Shelest E."/>
            <person name="Silva-Franco F."/>
            <person name="Soanes D."/>
            <person name="Syed K."/>
            <person name="Tagua V.G."/>
            <person name="Talbot N.J."/>
            <person name="Thon M."/>
            <person name="De vries R.P."/>
            <person name="Wiebenga A."/>
            <person name="Yadav J.S."/>
            <person name="Braun E.L."/>
            <person name="Baker S."/>
            <person name="Garre V."/>
            <person name="Horwitz B."/>
            <person name="Torres-Martinez S."/>
            <person name="Idnurm A."/>
            <person name="Herrera-Estrella A."/>
            <person name="Gabaldon T."/>
            <person name="Grigoriev I.V."/>
        </authorList>
    </citation>
    <scope>NUCLEOTIDE SEQUENCE [LARGE SCALE GENOMIC DNA]</scope>
    <source>
        <strain evidence="7">NRRL 1555(-)</strain>
    </source>
</reference>
<dbReference type="PANTHER" id="PTHR31778:SF2">
    <property type="entry name" value="BUD SITE SELECTION PROTEIN RAX2"/>
    <property type="match status" value="1"/>
</dbReference>
<dbReference type="Pfam" id="PF20843">
    <property type="entry name" value="Rax2_3"/>
    <property type="match status" value="1"/>
</dbReference>
<dbReference type="InterPro" id="IPR001452">
    <property type="entry name" value="SH3_domain"/>
</dbReference>